<keyword evidence="1" id="KW-0732">Signal</keyword>
<comment type="caution">
    <text evidence="2">The sequence shown here is derived from an EMBL/GenBank/DDBJ whole genome shotgun (WGS) entry which is preliminary data.</text>
</comment>
<organism evidence="2 3">
    <name type="scientific">Tieghemostelium lacteum</name>
    <name type="common">Slime mold</name>
    <name type="synonym">Dictyostelium lacteum</name>
    <dbReference type="NCBI Taxonomy" id="361077"/>
    <lineage>
        <taxon>Eukaryota</taxon>
        <taxon>Amoebozoa</taxon>
        <taxon>Evosea</taxon>
        <taxon>Eumycetozoa</taxon>
        <taxon>Dictyostelia</taxon>
        <taxon>Dictyosteliales</taxon>
        <taxon>Raperosteliaceae</taxon>
        <taxon>Tieghemostelium</taxon>
    </lineage>
</organism>
<dbReference type="Proteomes" id="UP000076078">
    <property type="component" value="Unassembled WGS sequence"/>
</dbReference>
<reference evidence="2 3" key="1">
    <citation type="submission" date="2015-12" db="EMBL/GenBank/DDBJ databases">
        <title>Dictyostelia acquired genes for synthesis and detection of signals that induce cell-type specialization by lateral gene transfer from prokaryotes.</title>
        <authorList>
            <person name="Gloeckner G."/>
            <person name="Schaap P."/>
        </authorList>
    </citation>
    <scope>NUCLEOTIDE SEQUENCE [LARGE SCALE GENOMIC DNA]</scope>
    <source>
        <strain evidence="2 3">TK</strain>
    </source>
</reference>
<evidence type="ECO:0000313" key="3">
    <source>
        <dbReference type="Proteomes" id="UP000076078"/>
    </source>
</evidence>
<name>A0A151ZCH2_TIELA</name>
<proteinExistence type="predicted"/>
<accession>A0A151ZCH2</accession>
<feature type="signal peptide" evidence="1">
    <location>
        <begin position="1"/>
        <end position="20"/>
    </location>
</feature>
<evidence type="ECO:0000256" key="1">
    <source>
        <dbReference type="SAM" id="SignalP"/>
    </source>
</evidence>
<dbReference type="InParanoid" id="A0A151ZCH2"/>
<evidence type="ECO:0000313" key="2">
    <source>
        <dbReference type="EMBL" id="KYQ91574.1"/>
    </source>
</evidence>
<dbReference type="EMBL" id="LODT01000034">
    <property type="protein sequence ID" value="KYQ91574.1"/>
    <property type="molecule type" value="Genomic_DNA"/>
</dbReference>
<dbReference type="AlphaFoldDB" id="A0A151ZCH2"/>
<keyword evidence="3" id="KW-1185">Reference proteome</keyword>
<protein>
    <submittedName>
        <fullName evidence="2">Uncharacterized protein</fullName>
    </submittedName>
</protein>
<gene>
    <name evidence="2" type="ORF">DLAC_07344</name>
</gene>
<feature type="chain" id="PRO_5007593120" evidence="1">
    <location>
        <begin position="21"/>
        <end position="343"/>
    </location>
</feature>
<sequence length="343" mass="37797">MNRQVLGLILSLFLVTVAQCQSSKGNLYLFFAPQLVADILDPTNGDTSPFINVTVDDLGILNNLVAVNSTTVLAFISSEAYGNSYTTVQQIQSGNPVVQTEAVPDFYVSYTSILGPNGNYLLTFNGTHALSLDPLNLEVNSDFLIELPGIFEFTVANGWYETALDSDNQLLYVTLNNPVSDSTDSGSGSSMSDGDQEHPCSVVTGCAYLATIDLQSQTIVSIVDIYNIDKYFYSLTLISFQSETEVISILKTTPPTWRSFKYDIVNFNPSTGQYKELLNFDAIDYNMVTYEAYDGDDQIFIMHGFVNYNISTYSISQNIVISTQTIDIKYEVEVGPIALAYSN</sequence>